<organism evidence="2">
    <name type="scientific">Pelagomonas calceolata</name>
    <dbReference type="NCBI Taxonomy" id="35677"/>
    <lineage>
        <taxon>Eukaryota</taxon>
        <taxon>Sar</taxon>
        <taxon>Stramenopiles</taxon>
        <taxon>Ochrophyta</taxon>
        <taxon>Pelagophyceae</taxon>
        <taxon>Pelagomonadales</taxon>
        <taxon>Pelagomonadaceae</taxon>
        <taxon>Pelagomonas</taxon>
    </lineage>
</organism>
<dbReference type="EMBL" id="CAKKNE010000002">
    <property type="protein sequence ID" value="CAH0368431.1"/>
    <property type="molecule type" value="Genomic_DNA"/>
</dbReference>
<evidence type="ECO:0000256" key="1">
    <source>
        <dbReference type="SAM" id="MobiDB-lite"/>
    </source>
</evidence>
<feature type="region of interest" description="Disordered" evidence="1">
    <location>
        <begin position="1"/>
        <end position="24"/>
    </location>
</feature>
<protein>
    <submittedName>
        <fullName evidence="2">Uncharacterized protein</fullName>
    </submittedName>
</protein>
<name>A0A7S3ZVZ3_9STRA</name>
<evidence type="ECO:0000313" key="2">
    <source>
        <dbReference type="EMBL" id="CAE0695768.1"/>
    </source>
</evidence>
<dbReference type="EMBL" id="HBIW01013052">
    <property type="protein sequence ID" value="CAE0695768.1"/>
    <property type="molecule type" value="Transcribed_RNA"/>
</dbReference>
<dbReference type="Proteomes" id="UP000789595">
    <property type="component" value="Unassembled WGS sequence"/>
</dbReference>
<evidence type="ECO:0000313" key="3">
    <source>
        <dbReference type="EMBL" id="CAH0368431.1"/>
    </source>
</evidence>
<reference evidence="2" key="1">
    <citation type="submission" date="2021-01" db="EMBL/GenBank/DDBJ databases">
        <authorList>
            <person name="Corre E."/>
            <person name="Pelletier E."/>
            <person name="Niang G."/>
            <person name="Scheremetjew M."/>
            <person name="Finn R."/>
            <person name="Kale V."/>
            <person name="Holt S."/>
            <person name="Cochrane G."/>
            <person name="Meng A."/>
            <person name="Brown T."/>
            <person name="Cohen L."/>
        </authorList>
    </citation>
    <scope>NUCLEOTIDE SEQUENCE</scope>
    <source>
        <strain evidence="2">CCMP1756</strain>
    </source>
</reference>
<sequence length="107" mass="11829">MELDPAEKPGFTRRLVKRTSSMLDGASQRTANWLNRWFPHPSTEEGDAYTAKMEKVYSQGCDPVTGAPNLDFEPMQKDAGHSGVFLPSSGLTGTEHNPLPAHHMPTY</sequence>
<dbReference type="AlphaFoldDB" id="A0A7S3ZVZ3"/>
<accession>A0A7S3ZVZ3</accession>
<gene>
    <name evidence="2" type="ORF">PCAL00307_LOCUS11204</name>
    <name evidence="3" type="ORF">PECAL_2P14970</name>
</gene>
<proteinExistence type="predicted"/>
<evidence type="ECO:0000313" key="4">
    <source>
        <dbReference type="Proteomes" id="UP000789595"/>
    </source>
</evidence>
<keyword evidence="4" id="KW-1185">Reference proteome</keyword>
<feature type="region of interest" description="Disordered" evidence="1">
    <location>
        <begin position="67"/>
        <end position="107"/>
    </location>
</feature>
<reference evidence="3" key="2">
    <citation type="submission" date="2021-11" db="EMBL/GenBank/DDBJ databases">
        <authorList>
            <consortium name="Genoscope - CEA"/>
            <person name="William W."/>
        </authorList>
    </citation>
    <scope>NUCLEOTIDE SEQUENCE</scope>
</reference>